<dbReference type="SUPFAM" id="SSF57667">
    <property type="entry name" value="beta-beta-alpha zinc fingers"/>
    <property type="match status" value="1"/>
</dbReference>
<dbReference type="AlphaFoldDB" id="A0A0B7JYV2"/>
<dbReference type="InterPro" id="IPR013087">
    <property type="entry name" value="Znf_C2H2_type"/>
</dbReference>
<keyword evidence="4" id="KW-0862">Zinc</keyword>
<dbReference type="InterPro" id="IPR036236">
    <property type="entry name" value="Znf_C2H2_sf"/>
</dbReference>
<dbReference type="GO" id="GO:0008270">
    <property type="term" value="F:zinc ion binding"/>
    <property type="evidence" value="ECO:0007669"/>
    <property type="project" value="UniProtKB-KW"/>
</dbReference>
<dbReference type="SMART" id="SM00355">
    <property type="entry name" value="ZnF_C2H2"/>
    <property type="match status" value="2"/>
</dbReference>
<keyword evidence="6" id="KW-0804">Transcription</keyword>
<dbReference type="Pfam" id="PF00096">
    <property type="entry name" value="zf-C2H2"/>
    <property type="match status" value="1"/>
</dbReference>
<comment type="subcellular location">
    <subcellularLocation>
        <location evidence="1">Nucleus</location>
    </subcellularLocation>
</comment>
<accession>A0A0B7JYV2</accession>
<feature type="domain" description="C2H2-type" evidence="9">
    <location>
        <begin position="44"/>
        <end position="71"/>
    </location>
</feature>
<dbReference type="PROSITE" id="PS00028">
    <property type="entry name" value="ZINC_FINGER_C2H2_1"/>
    <property type="match status" value="1"/>
</dbReference>
<evidence type="ECO:0000256" key="3">
    <source>
        <dbReference type="ARBA" id="ARBA00022771"/>
    </source>
</evidence>
<keyword evidence="2" id="KW-0479">Metal-binding</keyword>
<evidence type="ECO:0000256" key="2">
    <source>
        <dbReference type="ARBA" id="ARBA00022723"/>
    </source>
</evidence>
<dbReference type="InterPro" id="IPR051061">
    <property type="entry name" value="Zinc_finger_trans_reg"/>
</dbReference>
<keyword evidence="7" id="KW-0539">Nucleus</keyword>
<gene>
    <name evidence="10" type="ORF">BN869_000003850_1</name>
</gene>
<dbReference type="Gene3D" id="3.30.160.60">
    <property type="entry name" value="Classic Zinc Finger"/>
    <property type="match status" value="2"/>
</dbReference>
<evidence type="ECO:0000256" key="7">
    <source>
        <dbReference type="ARBA" id="ARBA00023242"/>
    </source>
</evidence>
<reference evidence="10" key="1">
    <citation type="submission" date="2015-01" db="EMBL/GenBank/DDBJ databases">
        <authorList>
            <person name="Durling Mikael"/>
        </authorList>
    </citation>
    <scope>NUCLEOTIDE SEQUENCE</scope>
</reference>
<sequence length="71" mass="8196">MKCHKRCHTKPTQCTEAGCEARFATSRDMRRHLVTSHQKESVSVSCPICGTHFSRADNLQRHIRRYHKTGS</sequence>
<protein>
    <recommendedName>
        <fullName evidence="9">C2H2-type domain-containing protein</fullName>
    </recommendedName>
</protein>
<dbReference type="PANTHER" id="PTHR46179">
    <property type="entry name" value="ZINC FINGER PROTEIN"/>
    <property type="match status" value="1"/>
</dbReference>
<evidence type="ECO:0000256" key="4">
    <source>
        <dbReference type="ARBA" id="ARBA00022833"/>
    </source>
</evidence>
<evidence type="ECO:0000313" key="10">
    <source>
        <dbReference type="EMBL" id="CEO47795.1"/>
    </source>
</evidence>
<dbReference type="EMBL" id="CDPU01000008">
    <property type="protein sequence ID" value="CEO47795.1"/>
    <property type="molecule type" value="Genomic_DNA"/>
</dbReference>
<keyword evidence="3 8" id="KW-0863">Zinc-finger</keyword>
<evidence type="ECO:0000259" key="9">
    <source>
        <dbReference type="PROSITE" id="PS50157"/>
    </source>
</evidence>
<organism evidence="10">
    <name type="scientific">Bionectria ochroleuca</name>
    <name type="common">Gliocladium roseum</name>
    <dbReference type="NCBI Taxonomy" id="29856"/>
    <lineage>
        <taxon>Eukaryota</taxon>
        <taxon>Fungi</taxon>
        <taxon>Dikarya</taxon>
        <taxon>Ascomycota</taxon>
        <taxon>Pezizomycotina</taxon>
        <taxon>Sordariomycetes</taxon>
        <taxon>Hypocreomycetidae</taxon>
        <taxon>Hypocreales</taxon>
        <taxon>Bionectriaceae</taxon>
        <taxon>Clonostachys</taxon>
    </lineage>
</organism>
<proteinExistence type="predicted"/>
<evidence type="ECO:0000256" key="1">
    <source>
        <dbReference type="ARBA" id="ARBA00004123"/>
    </source>
</evidence>
<dbReference type="GO" id="GO:0006357">
    <property type="term" value="P:regulation of transcription by RNA polymerase II"/>
    <property type="evidence" value="ECO:0007669"/>
    <property type="project" value="TreeGrafter"/>
</dbReference>
<evidence type="ECO:0000256" key="5">
    <source>
        <dbReference type="ARBA" id="ARBA00023015"/>
    </source>
</evidence>
<dbReference type="GO" id="GO:0005634">
    <property type="term" value="C:nucleus"/>
    <property type="evidence" value="ECO:0007669"/>
    <property type="project" value="UniProtKB-SubCell"/>
</dbReference>
<dbReference type="PROSITE" id="PS50157">
    <property type="entry name" value="ZINC_FINGER_C2H2_2"/>
    <property type="match status" value="1"/>
</dbReference>
<keyword evidence="5" id="KW-0805">Transcription regulation</keyword>
<name>A0A0B7JYV2_BIOOC</name>
<dbReference type="PANTHER" id="PTHR46179:SF13">
    <property type="entry name" value="C2H2-TYPE DOMAIN-CONTAINING PROTEIN"/>
    <property type="match status" value="1"/>
</dbReference>
<evidence type="ECO:0000256" key="6">
    <source>
        <dbReference type="ARBA" id="ARBA00023163"/>
    </source>
</evidence>
<evidence type="ECO:0000256" key="8">
    <source>
        <dbReference type="PROSITE-ProRule" id="PRU00042"/>
    </source>
</evidence>